<reference evidence="6 7" key="1">
    <citation type="submission" date="2006-02" db="EMBL/GenBank/DDBJ databases">
        <authorList>
            <person name="Moran M.A."/>
            <person name="Kjelleberg S."/>
            <person name="Egan S."/>
            <person name="Saunders N."/>
            <person name="Thomas T."/>
            <person name="Ferriera S."/>
            <person name="Johnson J."/>
            <person name="Kravitz S."/>
            <person name="Halpern A."/>
            <person name="Remington K."/>
            <person name="Beeson K."/>
            <person name="Tran B."/>
            <person name="Rogers Y.-H."/>
            <person name="Friedman R."/>
            <person name="Venter J.C."/>
        </authorList>
    </citation>
    <scope>NUCLEOTIDE SEQUENCE [LARGE SCALE GENOMIC DNA]</scope>
    <source>
        <strain evidence="6 7">D2</strain>
    </source>
</reference>
<evidence type="ECO:0000313" key="6">
    <source>
        <dbReference type="EMBL" id="EAR30366.1"/>
    </source>
</evidence>
<dbReference type="PROSITE" id="PS50887">
    <property type="entry name" value="GGDEF"/>
    <property type="match status" value="1"/>
</dbReference>
<evidence type="ECO:0000313" key="7">
    <source>
        <dbReference type="Proteomes" id="UP000006201"/>
    </source>
</evidence>
<dbReference type="EMBL" id="AAOH01000001">
    <property type="protein sequence ID" value="EAR30366.1"/>
    <property type="molecule type" value="Genomic_DNA"/>
</dbReference>
<dbReference type="Pfam" id="PF20975">
    <property type="entry name" value="DGCcoil"/>
    <property type="match status" value="1"/>
</dbReference>
<dbReference type="GO" id="GO:0043709">
    <property type="term" value="P:cell adhesion involved in single-species biofilm formation"/>
    <property type="evidence" value="ECO:0007669"/>
    <property type="project" value="TreeGrafter"/>
</dbReference>
<accession>A4C484</accession>
<name>A4C484_9GAMM</name>
<dbReference type="GO" id="GO:0052621">
    <property type="term" value="F:diguanylate cyclase activity"/>
    <property type="evidence" value="ECO:0007669"/>
    <property type="project" value="UniProtKB-EC"/>
</dbReference>
<dbReference type="FunFam" id="3.30.70.270:FF:000001">
    <property type="entry name" value="Diguanylate cyclase domain protein"/>
    <property type="match status" value="1"/>
</dbReference>
<dbReference type="HOGENOM" id="CLU_025058_1_0_6"/>
<dbReference type="eggNOG" id="COG3706">
    <property type="taxonomic scope" value="Bacteria"/>
</dbReference>
<dbReference type="RefSeq" id="WP_009836664.1">
    <property type="nucleotide sequence ID" value="NZ_AAOH01000001.1"/>
</dbReference>
<dbReference type="STRING" id="87626.PTD2_02316"/>
<evidence type="ECO:0000259" key="5">
    <source>
        <dbReference type="PROSITE" id="PS50887"/>
    </source>
</evidence>
<feature type="domain" description="GGDEF" evidence="5">
    <location>
        <begin position="382"/>
        <end position="513"/>
    </location>
</feature>
<dbReference type="InterPro" id="IPR000160">
    <property type="entry name" value="GGDEF_dom"/>
</dbReference>
<sequence>MSNNKEIESLEKKLASTIQSRNVIEQARHAQIATLVQFVSKLSLTCKGIDIELDNRLANFRSSISKGIDFERLKPLIDDISILLQQQESRQDANIRELHQTVNDAGKRLQQSKGVPDDLRRSLRNLLTNELNDIKATQDFVPVLSNLVEIYHQVLNNKHGDLSSEPEQLSPDLANELLNLTSELAFEGESAKKIDYIKQRISTNHQLNVLLDSCINIIRLIVATISQERQTAQSFLFAINETLSLLHQTLLDSVNRSKDVGHRMAQLNQQIEDKIYQLNDQSQQANSITELKLIVGKKLEALTLDIKYKEELEIQERECITESLKVMQTRIDSLEKETSIYRERLAEQKFKSLQDSLTKLPNRAAFDERFQLEFNSFKRNNKNLCLVVIDVDHFKRINDSFGHSAGDKTLQVIASALKKTVRNTDFIARFGGEEFIIIMPDTDLKQIIQPLEKIRKAIKAIPFKFKDTSVQITISIGATQFMSVDTTQEVFDRADDALYEAKRTGRDRLVIKK</sequence>
<comment type="catalytic activity">
    <reaction evidence="3">
        <text>2 GTP = 3',3'-c-di-GMP + 2 diphosphate</text>
        <dbReference type="Rhea" id="RHEA:24898"/>
        <dbReference type="ChEBI" id="CHEBI:33019"/>
        <dbReference type="ChEBI" id="CHEBI:37565"/>
        <dbReference type="ChEBI" id="CHEBI:58805"/>
        <dbReference type="EC" id="2.7.7.65"/>
    </reaction>
</comment>
<dbReference type="GO" id="GO:0005886">
    <property type="term" value="C:plasma membrane"/>
    <property type="evidence" value="ECO:0007669"/>
    <property type="project" value="TreeGrafter"/>
</dbReference>
<dbReference type="PANTHER" id="PTHR45138:SF9">
    <property type="entry name" value="DIGUANYLATE CYCLASE DGCM-RELATED"/>
    <property type="match status" value="1"/>
</dbReference>
<dbReference type="PANTHER" id="PTHR45138">
    <property type="entry name" value="REGULATORY COMPONENTS OF SENSORY TRANSDUCTION SYSTEM"/>
    <property type="match status" value="1"/>
</dbReference>
<dbReference type="InterPro" id="IPR048516">
    <property type="entry name" value="DGCcoil"/>
</dbReference>
<dbReference type="Proteomes" id="UP000006201">
    <property type="component" value="Unassembled WGS sequence"/>
</dbReference>
<feature type="coiled-coil region" evidence="4">
    <location>
        <begin position="317"/>
        <end position="344"/>
    </location>
</feature>
<dbReference type="CDD" id="cd01949">
    <property type="entry name" value="GGDEF"/>
    <property type="match status" value="1"/>
</dbReference>
<dbReference type="InterPro" id="IPR029787">
    <property type="entry name" value="Nucleotide_cyclase"/>
</dbReference>
<dbReference type="EC" id="2.7.7.65" evidence="2"/>
<dbReference type="InterPro" id="IPR043128">
    <property type="entry name" value="Rev_trsase/Diguanyl_cyclase"/>
</dbReference>
<comment type="caution">
    <text evidence="6">The sequence shown here is derived from an EMBL/GenBank/DDBJ whole genome shotgun (WGS) entry which is preliminary data.</text>
</comment>
<dbReference type="AlphaFoldDB" id="A4C484"/>
<protein>
    <recommendedName>
        <fullName evidence="2">diguanylate cyclase</fullName>
        <ecNumber evidence="2">2.7.7.65</ecNumber>
    </recommendedName>
</protein>
<evidence type="ECO:0000256" key="4">
    <source>
        <dbReference type="SAM" id="Coils"/>
    </source>
</evidence>
<dbReference type="GO" id="GO:1902201">
    <property type="term" value="P:negative regulation of bacterial-type flagellum-dependent cell motility"/>
    <property type="evidence" value="ECO:0007669"/>
    <property type="project" value="TreeGrafter"/>
</dbReference>
<organism evidence="6 7">
    <name type="scientific">Pseudoalteromonas tunicata D2</name>
    <dbReference type="NCBI Taxonomy" id="87626"/>
    <lineage>
        <taxon>Bacteria</taxon>
        <taxon>Pseudomonadati</taxon>
        <taxon>Pseudomonadota</taxon>
        <taxon>Gammaproteobacteria</taxon>
        <taxon>Alteromonadales</taxon>
        <taxon>Pseudoalteromonadaceae</taxon>
        <taxon>Pseudoalteromonas</taxon>
    </lineage>
</organism>
<keyword evidence="4" id="KW-0175">Coiled coil</keyword>
<keyword evidence="7" id="KW-1185">Reference proteome</keyword>
<dbReference type="Pfam" id="PF00990">
    <property type="entry name" value="GGDEF"/>
    <property type="match status" value="1"/>
</dbReference>
<dbReference type="NCBIfam" id="TIGR00254">
    <property type="entry name" value="GGDEF"/>
    <property type="match status" value="1"/>
</dbReference>
<dbReference type="OrthoDB" id="9812260at2"/>
<evidence type="ECO:0000256" key="2">
    <source>
        <dbReference type="ARBA" id="ARBA00012528"/>
    </source>
</evidence>
<evidence type="ECO:0000256" key="1">
    <source>
        <dbReference type="ARBA" id="ARBA00001946"/>
    </source>
</evidence>
<gene>
    <name evidence="6" type="ORF">PTD2_02316</name>
</gene>
<comment type="cofactor">
    <cofactor evidence="1">
        <name>Mg(2+)</name>
        <dbReference type="ChEBI" id="CHEBI:18420"/>
    </cofactor>
</comment>
<dbReference type="Gene3D" id="3.30.70.270">
    <property type="match status" value="1"/>
</dbReference>
<proteinExistence type="predicted"/>
<dbReference type="SUPFAM" id="SSF55073">
    <property type="entry name" value="Nucleotide cyclase"/>
    <property type="match status" value="1"/>
</dbReference>
<evidence type="ECO:0000256" key="3">
    <source>
        <dbReference type="ARBA" id="ARBA00034247"/>
    </source>
</evidence>
<dbReference type="SMART" id="SM00267">
    <property type="entry name" value="GGDEF"/>
    <property type="match status" value="1"/>
</dbReference>
<dbReference type="InterPro" id="IPR050469">
    <property type="entry name" value="Diguanylate_Cyclase"/>
</dbReference>